<protein>
    <submittedName>
        <fullName evidence="1">Uncharacterized protein</fullName>
    </submittedName>
</protein>
<evidence type="ECO:0000313" key="2">
    <source>
        <dbReference type="Proteomes" id="UP000596247"/>
    </source>
</evidence>
<evidence type="ECO:0000313" key="1">
    <source>
        <dbReference type="EMBL" id="CAD5236169.1"/>
    </source>
</evidence>
<gene>
    <name evidence="1" type="ORF">LLCLJKAH_00180</name>
</gene>
<name>A0A7R8MJI7_9CAUD</name>
<keyword evidence="2" id="KW-1185">Reference proteome</keyword>
<dbReference type="EMBL" id="LR881104">
    <property type="protein sequence ID" value="CAD5236169.1"/>
    <property type="molecule type" value="Genomic_DNA"/>
</dbReference>
<sequence>MTQNKKSSDAEIQNVLNTVNSGFETSGKQVGVLAGLFRQLCNVMSVRAFAWASLMEMYLSNPANGIPQNSKDRATARGNLTKELLREHMSWKVFLKAVRFLGAIRAEFTIKIWVTPTKVHEATVTIVERMPRERIKQHEEAQRNIEENHSGLNVPLFDDNQRRVLRRKQRNNQTE</sequence>
<accession>A0A7R8MJI7</accession>
<dbReference type="Proteomes" id="UP000596247">
    <property type="component" value="Chromosome"/>
</dbReference>
<organism evidence="1 2">
    <name type="scientific">Klebsiella phage vB_KvM-Eowyn</name>
    <dbReference type="NCBI Taxonomy" id="2762819"/>
    <lineage>
        <taxon>Viruses</taxon>
        <taxon>Duplodnaviria</taxon>
        <taxon>Heunggongvirae</taxon>
        <taxon>Uroviricota</taxon>
        <taxon>Caudoviricetes</taxon>
        <taxon>Chimalliviridae</taxon>
        <taxon>Eowynvirus</taxon>
        <taxon>Eowynvirus eowyn</taxon>
    </lineage>
</organism>
<proteinExistence type="predicted"/>
<reference evidence="1 2" key="1">
    <citation type="submission" date="2020-09" db="EMBL/GenBank/DDBJ databases">
        <authorList>
            <person name="Jameson E."/>
        </authorList>
    </citation>
    <scope>NUCLEOTIDE SEQUENCE [LARGE SCALE GENOMIC DNA]</scope>
</reference>